<keyword evidence="2" id="KW-1133">Transmembrane helix</keyword>
<evidence type="ECO:0000313" key="4">
    <source>
        <dbReference type="Proteomes" id="UP000001194"/>
    </source>
</evidence>
<organism evidence="4">
    <name type="scientific">Laccaria bicolor (strain S238N-H82 / ATCC MYA-4686)</name>
    <name type="common">Bicoloured deceiver</name>
    <name type="synonym">Laccaria laccata var. bicolor</name>
    <dbReference type="NCBI Taxonomy" id="486041"/>
    <lineage>
        <taxon>Eukaryota</taxon>
        <taxon>Fungi</taxon>
        <taxon>Dikarya</taxon>
        <taxon>Basidiomycota</taxon>
        <taxon>Agaricomycotina</taxon>
        <taxon>Agaricomycetes</taxon>
        <taxon>Agaricomycetidae</taxon>
        <taxon>Agaricales</taxon>
        <taxon>Agaricineae</taxon>
        <taxon>Hydnangiaceae</taxon>
        <taxon>Laccaria</taxon>
    </lineage>
</organism>
<dbReference type="EMBL" id="DS547157">
    <property type="protein sequence ID" value="EDQ99939.1"/>
    <property type="molecule type" value="Genomic_DNA"/>
</dbReference>
<evidence type="ECO:0000256" key="1">
    <source>
        <dbReference type="SAM" id="MobiDB-lite"/>
    </source>
</evidence>
<feature type="region of interest" description="Disordered" evidence="1">
    <location>
        <begin position="194"/>
        <end position="213"/>
    </location>
</feature>
<proteinExistence type="predicted"/>
<gene>
    <name evidence="3" type="ORF">LACBIDRAFT_315125</name>
</gene>
<evidence type="ECO:0000313" key="3">
    <source>
        <dbReference type="EMBL" id="EDQ99939.1"/>
    </source>
</evidence>
<name>B0DZW0_LACBS</name>
<sequence length="265" mass="29144">MILDRRQPRLLDFRAPHASPYSIEIKSRQNPDSTTNMPNPLTSGNSNNQLKTVIVFVMLAVALLGLATFVIRRFRNKRPVTTNHFFNVGQHYSAFLPPSGPSISYPIATGMPPLLPRSFPLNRHPEPRHTAVPAVYLGSGQHINSAYVSDGWRMIESLRLSPHVRLGDKDALPAYDKTGGPPNYVDLNAMPIQPVPPQCDGRISPPEAHDPTQERDLANISGTEGEGEGTQSNIEQHIDPLPTSSSTTEEPPPTYPAQMQPVLLV</sequence>
<reference evidence="3 4" key="1">
    <citation type="journal article" date="2008" name="Nature">
        <title>The genome of Laccaria bicolor provides insights into mycorrhizal symbiosis.</title>
        <authorList>
            <person name="Martin F."/>
            <person name="Aerts A."/>
            <person name="Ahren D."/>
            <person name="Brun A."/>
            <person name="Danchin E.G.J."/>
            <person name="Duchaussoy F."/>
            <person name="Gibon J."/>
            <person name="Kohler A."/>
            <person name="Lindquist E."/>
            <person name="Pereda V."/>
            <person name="Salamov A."/>
            <person name="Shapiro H.J."/>
            <person name="Wuyts J."/>
            <person name="Blaudez D."/>
            <person name="Buee M."/>
            <person name="Brokstein P."/>
            <person name="Canbaeck B."/>
            <person name="Cohen D."/>
            <person name="Courty P.E."/>
            <person name="Coutinho P.M."/>
            <person name="Delaruelle C."/>
            <person name="Detter J.C."/>
            <person name="Deveau A."/>
            <person name="DiFazio S."/>
            <person name="Duplessis S."/>
            <person name="Fraissinet-Tachet L."/>
            <person name="Lucic E."/>
            <person name="Frey-Klett P."/>
            <person name="Fourrey C."/>
            <person name="Feussner I."/>
            <person name="Gay G."/>
            <person name="Grimwood J."/>
            <person name="Hoegger P.J."/>
            <person name="Jain P."/>
            <person name="Kilaru S."/>
            <person name="Labbe J."/>
            <person name="Lin Y.C."/>
            <person name="Legue V."/>
            <person name="Le Tacon F."/>
            <person name="Marmeisse R."/>
            <person name="Melayah D."/>
            <person name="Montanini B."/>
            <person name="Muratet M."/>
            <person name="Nehls U."/>
            <person name="Niculita-Hirzel H."/>
            <person name="Oudot-Le Secq M.P."/>
            <person name="Peter M."/>
            <person name="Quesneville H."/>
            <person name="Rajashekar B."/>
            <person name="Reich M."/>
            <person name="Rouhier N."/>
            <person name="Schmutz J."/>
            <person name="Yin T."/>
            <person name="Chalot M."/>
            <person name="Henrissat B."/>
            <person name="Kuees U."/>
            <person name="Lucas S."/>
            <person name="Van de Peer Y."/>
            <person name="Podila G.K."/>
            <person name="Polle A."/>
            <person name="Pukkila P.J."/>
            <person name="Richardson P.M."/>
            <person name="Rouze P."/>
            <person name="Sanders I.R."/>
            <person name="Stajich J.E."/>
            <person name="Tunlid A."/>
            <person name="Tuskan G."/>
            <person name="Grigoriev I.V."/>
        </authorList>
    </citation>
    <scope>NUCLEOTIDE SEQUENCE [LARGE SCALE GENOMIC DNA]</scope>
    <source>
        <strain evidence="4">S238N-H82 / ATCC MYA-4686</strain>
    </source>
</reference>
<dbReference type="AlphaFoldDB" id="B0DZW0"/>
<evidence type="ECO:0000256" key="2">
    <source>
        <dbReference type="SAM" id="Phobius"/>
    </source>
</evidence>
<dbReference type="GeneID" id="6085100"/>
<keyword evidence="2" id="KW-0472">Membrane</keyword>
<dbReference type="InParanoid" id="B0DZW0"/>
<protein>
    <submittedName>
        <fullName evidence="3">Predicted protein</fullName>
    </submittedName>
</protein>
<keyword evidence="4" id="KW-1185">Reference proteome</keyword>
<feature type="compositionally biased region" description="Polar residues" evidence="1">
    <location>
        <begin position="28"/>
        <end position="44"/>
    </location>
</feature>
<dbReference type="OrthoDB" id="3070395at2759"/>
<dbReference type="RefSeq" id="XP_001889482.1">
    <property type="nucleotide sequence ID" value="XM_001889447.1"/>
</dbReference>
<dbReference type="HOGENOM" id="CLU_1049976_0_0_1"/>
<accession>B0DZW0</accession>
<dbReference type="Proteomes" id="UP000001194">
    <property type="component" value="Unassembled WGS sequence"/>
</dbReference>
<feature type="region of interest" description="Disordered" evidence="1">
    <location>
        <begin position="22"/>
        <end position="44"/>
    </location>
</feature>
<feature type="transmembrane region" description="Helical" evidence="2">
    <location>
        <begin position="53"/>
        <end position="71"/>
    </location>
</feature>
<keyword evidence="2" id="KW-0812">Transmembrane</keyword>
<dbReference type="KEGG" id="lbc:LACBIDRAFT_315125"/>
<feature type="region of interest" description="Disordered" evidence="1">
    <location>
        <begin position="219"/>
        <end position="265"/>
    </location>
</feature>